<keyword evidence="2" id="KW-1185">Reference proteome</keyword>
<dbReference type="Proteomes" id="UP001199919">
    <property type="component" value="Unassembled WGS sequence"/>
</dbReference>
<gene>
    <name evidence="1" type="ORF">LT679_03650</name>
</gene>
<organism evidence="1 2">
    <name type="scientific">Mucilaginibacter roseus</name>
    <dbReference type="NCBI Taxonomy" id="1528868"/>
    <lineage>
        <taxon>Bacteria</taxon>
        <taxon>Pseudomonadati</taxon>
        <taxon>Bacteroidota</taxon>
        <taxon>Sphingobacteriia</taxon>
        <taxon>Sphingobacteriales</taxon>
        <taxon>Sphingobacteriaceae</taxon>
        <taxon>Mucilaginibacter</taxon>
    </lineage>
</organism>
<evidence type="ECO:0000313" key="2">
    <source>
        <dbReference type="Proteomes" id="UP001199919"/>
    </source>
</evidence>
<dbReference type="RefSeq" id="WP_232175616.1">
    <property type="nucleotide sequence ID" value="NZ_JAJPWV010000001.1"/>
</dbReference>
<accession>A0ABS8U2D9</accession>
<reference evidence="1 2" key="1">
    <citation type="submission" date="2021-12" db="EMBL/GenBank/DDBJ databases">
        <title>Mucilaginibacter roseus genome.</title>
        <authorList>
            <person name="Ferreira J.R."/>
            <person name="Newman J.D."/>
        </authorList>
    </citation>
    <scope>NUCLEOTIDE SEQUENCE [LARGE SCALE GENOMIC DNA]</scope>
    <source>
        <strain evidence="1 2">LMG 28454</strain>
    </source>
</reference>
<evidence type="ECO:0000313" key="1">
    <source>
        <dbReference type="EMBL" id="MCD8739688.1"/>
    </source>
</evidence>
<name>A0ABS8U2D9_9SPHI</name>
<proteinExistence type="predicted"/>
<protein>
    <submittedName>
        <fullName evidence="1">Uncharacterized protein</fullName>
    </submittedName>
</protein>
<comment type="caution">
    <text evidence="1">The sequence shown here is derived from an EMBL/GenBank/DDBJ whole genome shotgun (WGS) entry which is preliminary data.</text>
</comment>
<sequence length="154" mass="17273">MDKPYWYKLLDYWVFTEDGSGLSIPFLVGVRQQFMAGGITSGPISSLFDEIVNGTAFEHCATIEFCRTIDAYRLGLVKRSEIITPYFTNGSDEATLAYKQTEFGGMDLTAMVNTLITEYGEQIASGRFSKGRSAFGIWEPFTQADRLFIENALK</sequence>
<dbReference type="EMBL" id="JAJPWV010000001">
    <property type="protein sequence ID" value="MCD8739688.1"/>
    <property type="molecule type" value="Genomic_DNA"/>
</dbReference>